<evidence type="ECO:0000313" key="1">
    <source>
        <dbReference type="EMBL" id="GGL03693.1"/>
    </source>
</evidence>
<sequence length="65" mass="6749">MSGSGWGTDRPLAGLAELFHEALKPNVVLAPVPSAALYPTSAAVTWVPLCVTVAFHACVTCWPAV</sequence>
<protein>
    <submittedName>
        <fullName evidence="1">Uncharacterized protein</fullName>
    </submittedName>
</protein>
<reference evidence="1" key="2">
    <citation type="submission" date="2020-09" db="EMBL/GenBank/DDBJ databases">
        <authorList>
            <person name="Sun Q."/>
            <person name="Ohkuma M."/>
        </authorList>
    </citation>
    <scope>NUCLEOTIDE SEQUENCE</scope>
    <source>
        <strain evidence="1">JCM 13064</strain>
    </source>
</reference>
<proteinExistence type="predicted"/>
<accession>A0A917VQA5</accession>
<dbReference type="AlphaFoldDB" id="A0A917VQA5"/>
<keyword evidence="2" id="KW-1185">Reference proteome</keyword>
<dbReference type="EMBL" id="BMNT01000031">
    <property type="protein sequence ID" value="GGL03693.1"/>
    <property type="molecule type" value="Genomic_DNA"/>
</dbReference>
<dbReference type="Proteomes" id="UP000645217">
    <property type="component" value="Unassembled WGS sequence"/>
</dbReference>
<gene>
    <name evidence="1" type="ORF">GCM10007964_52250</name>
</gene>
<comment type="caution">
    <text evidence="1">The sequence shown here is derived from an EMBL/GenBank/DDBJ whole genome shotgun (WGS) entry which is preliminary data.</text>
</comment>
<name>A0A917VQA5_9ACTN</name>
<reference evidence="1" key="1">
    <citation type="journal article" date="2014" name="Int. J. Syst. Evol. Microbiol.">
        <title>Complete genome sequence of Corynebacterium casei LMG S-19264T (=DSM 44701T), isolated from a smear-ripened cheese.</title>
        <authorList>
            <consortium name="US DOE Joint Genome Institute (JGI-PGF)"/>
            <person name="Walter F."/>
            <person name="Albersmeier A."/>
            <person name="Kalinowski J."/>
            <person name="Ruckert C."/>
        </authorList>
    </citation>
    <scope>NUCLEOTIDE SEQUENCE</scope>
    <source>
        <strain evidence="1">JCM 13064</strain>
    </source>
</reference>
<evidence type="ECO:0000313" key="2">
    <source>
        <dbReference type="Proteomes" id="UP000645217"/>
    </source>
</evidence>
<organism evidence="1 2">
    <name type="scientific">Sphaerisporangium melleum</name>
    <dbReference type="NCBI Taxonomy" id="321316"/>
    <lineage>
        <taxon>Bacteria</taxon>
        <taxon>Bacillati</taxon>
        <taxon>Actinomycetota</taxon>
        <taxon>Actinomycetes</taxon>
        <taxon>Streptosporangiales</taxon>
        <taxon>Streptosporangiaceae</taxon>
        <taxon>Sphaerisporangium</taxon>
    </lineage>
</organism>